<dbReference type="Proteomes" id="UP000320839">
    <property type="component" value="Chromosome"/>
</dbReference>
<gene>
    <name evidence="3" type="ORF">Pan153_03720</name>
</gene>
<proteinExistence type="predicted"/>
<keyword evidence="2" id="KW-0472">Membrane</keyword>
<sequence>MRMKRDLDFILAQIGVFVLIASYASFFFGLLFDIAYVFLSAVTCGVLTTWNLISCLRSKSSLTVTEKMSEHGTPIPGPAARKRIKNGFLILLGSYLLIFGILYFEDDVFALSSVSKVNFKKSHSVNNYGYDSNSKKFRPVYALDNSFYFESEAPGSSSCSGPAIISKKNRKCTDRVFEEVHEFPMLELHGIDFTHTQFDPLWYRSSVHGELEEISFALTKRHRVSWVEVREIRIVINNFQGSVERKQPCQEPAPKVVDLPAIYLARIGDPENLPMPIKANLVMDGLENPDANLYLADSIPTRFIVFILAETPGLYTYDLEVDLVSPFSTRTITIFKNRNVLFYKKISTTQKPDNSGPAPRLSAPAPPKRTKPVPAPPNKAPANGS</sequence>
<accession>A0A518FHD1</accession>
<name>A0A518FHD1_9PLAN</name>
<keyword evidence="2" id="KW-0812">Transmembrane</keyword>
<evidence type="ECO:0000313" key="4">
    <source>
        <dbReference type="Proteomes" id="UP000320839"/>
    </source>
</evidence>
<evidence type="ECO:0000256" key="1">
    <source>
        <dbReference type="SAM" id="MobiDB-lite"/>
    </source>
</evidence>
<feature type="transmembrane region" description="Helical" evidence="2">
    <location>
        <begin position="87"/>
        <end position="104"/>
    </location>
</feature>
<feature type="region of interest" description="Disordered" evidence="1">
    <location>
        <begin position="348"/>
        <end position="385"/>
    </location>
</feature>
<feature type="transmembrane region" description="Helical" evidence="2">
    <location>
        <begin position="34"/>
        <end position="53"/>
    </location>
</feature>
<organism evidence="3 4">
    <name type="scientific">Gimesia panareensis</name>
    <dbReference type="NCBI Taxonomy" id="2527978"/>
    <lineage>
        <taxon>Bacteria</taxon>
        <taxon>Pseudomonadati</taxon>
        <taxon>Planctomycetota</taxon>
        <taxon>Planctomycetia</taxon>
        <taxon>Planctomycetales</taxon>
        <taxon>Planctomycetaceae</taxon>
        <taxon>Gimesia</taxon>
    </lineage>
</organism>
<dbReference type="EMBL" id="CP036317">
    <property type="protein sequence ID" value="QDV15754.1"/>
    <property type="molecule type" value="Genomic_DNA"/>
</dbReference>
<protein>
    <submittedName>
        <fullName evidence="3">Uncharacterized protein</fullName>
    </submittedName>
</protein>
<feature type="transmembrane region" description="Helical" evidence="2">
    <location>
        <begin position="7"/>
        <end position="28"/>
    </location>
</feature>
<reference evidence="3 4" key="1">
    <citation type="submission" date="2019-02" db="EMBL/GenBank/DDBJ databases">
        <title>Deep-cultivation of Planctomycetes and their phenomic and genomic characterization uncovers novel biology.</title>
        <authorList>
            <person name="Wiegand S."/>
            <person name="Jogler M."/>
            <person name="Boedeker C."/>
            <person name="Pinto D."/>
            <person name="Vollmers J."/>
            <person name="Rivas-Marin E."/>
            <person name="Kohn T."/>
            <person name="Peeters S.H."/>
            <person name="Heuer A."/>
            <person name="Rast P."/>
            <person name="Oberbeckmann S."/>
            <person name="Bunk B."/>
            <person name="Jeske O."/>
            <person name="Meyerdierks A."/>
            <person name="Storesund J.E."/>
            <person name="Kallscheuer N."/>
            <person name="Luecker S."/>
            <person name="Lage O.M."/>
            <person name="Pohl T."/>
            <person name="Merkel B.J."/>
            <person name="Hornburger P."/>
            <person name="Mueller R.-W."/>
            <person name="Bruemmer F."/>
            <person name="Labrenz M."/>
            <person name="Spormann A.M."/>
            <person name="Op den Camp H."/>
            <person name="Overmann J."/>
            <person name="Amann R."/>
            <person name="Jetten M.S.M."/>
            <person name="Mascher T."/>
            <person name="Medema M.H."/>
            <person name="Devos D.P."/>
            <person name="Kaster A.-K."/>
            <person name="Ovreas L."/>
            <person name="Rohde M."/>
            <person name="Galperin M.Y."/>
            <person name="Jogler C."/>
        </authorList>
    </citation>
    <scope>NUCLEOTIDE SEQUENCE [LARGE SCALE GENOMIC DNA]</scope>
    <source>
        <strain evidence="3 4">Pan153</strain>
    </source>
</reference>
<evidence type="ECO:0000256" key="2">
    <source>
        <dbReference type="SAM" id="Phobius"/>
    </source>
</evidence>
<evidence type="ECO:0000313" key="3">
    <source>
        <dbReference type="EMBL" id="QDV15754.1"/>
    </source>
</evidence>
<keyword evidence="2" id="KW-1133">Transmembrane helix</keyword>
<dbReference type="AlphaFoldDB" id="A0A518FHD1"/>